<keyword evidence="1 5" id="KW-1003">Cell membrane</keyword>
<keyword evidence="2 5" id="KW-0812">Transmembrane</keyword>
<dbReference type="RefSeq" id="WP_084117154.1">
    <property type="nucleotide sequence ID" value="NZ_FWXH01000017.1"/>
</dbReference>
<name>A0A1W1XTZ7_9CLOT</name>
<dbReference type="InterPro" id="IPR005372">
    <property type="entry name" value="UPF0182"/>
</dbReference>
<dbReference type="Pfam" id="PF03699">
    <property type="entry name" value="UPF0182"/>
    <property type="match status" value="1"/>
</dbReference>
<evidence type="ECO:0000256" key="4">
    <source>
        <dbReference type="ARBA" id="ARBA00023136"/>
    </source>
</evidence>
<dbReference type="OrthoDB" id="9763654at2"/>
<evidence type="ECO:0000313" key="7">
    <source>
        <dbReference type="EMBL" id="SMC27460.1"/>
    </source>
</evidence>
<evidence type="ECO:0000256" key="5">
    <source>
        <dbReference type="HAMAP-Rule" id="MF_01600"/>
    </source>
</evidence>
<feature type="transmembrane region" description="Helical" evidence="5">
    <location>
        <begin position="254"/>
        <end position="275"/>
    </location>
</feature>
<dbReference type="PANTHER" id="PTHR39344:SF1">
    <property type="entry name" value="UPF0182 PROTEIN SLL1060"/>
    <property type="match status" value="1"/>
</dbReference>
<accession>A0A1W1XTZ7</accession>
<dbReference type="GO" id="GO:0005576">
    <property type="term" value="C:extracellular region"/>
    <property type="evidence" value="ECO:0007669"/>
    <property type="project" value="TreeGrafter"/>
</dbReference>
<comment type="caution">
    <text evidence="5">Lacks conserved residue(s) required for the propagation of feature annotation.</text>
</comment>
<dbReference type="GO" id="GO:0005886">
    <property type="term" value="C:plasma membrane"/>
    <property type="evidence" value="ECO:0007669"/>
    <property type="project" value="UniProtKB-SubCell"/>
</dbReference>
<keyword evidence="8" id="KW-1185">Reference proteome</keyword>
<evidence type="ECO:0000256" key="3">
    <source>
        <dbReference type="ARBA" id="ARBA00022989"/>
    </source>
</evidence>
<dbReference type="PANTHER" id="PTHR39344">
    <property type="entry name" value="UPF0182 PROTEIN SLL1060"/>
    <property type="match status" value="1"/>
</dbReference>
<feature type="transmembrane region" description="Helical" evidence="5">
    <location>
        <begin position="45"/>
        <end position="69"/>
    </location>
</feature>
<feature type="transmembrane region" description="Helical" evidence="5">
    <location>
        <begin position="211"/>
        <end position="228"/>
    </location>
</feature>
<proteinExistence type="inferred from homology"/>
<organism evidence="7 8">
    <name type="scientific">Clostridium acidisoli DSM 12555</name>
    <dbReference type="NCBI Taxonomy" id="1121291"/>
    <lineage>
        <taxon>Bacteria</taxon>
        <taxon>Bacillati</taxon>
        <taxon>Bacillota</taxon>
        <taxon>Clostridia</taxon>
        <taxon>Eubacteriales</taxon>
        <taxon>Clostridiaceae</taxon>
        <taxon>Clostridium</taxon>
    </lineage>
</organism>
<reference evidence="7 8" key="1">
    <citation type="submission" date="2017-04" db="EMBL/GenBank/DDBJ databases">
        <authorList>
            <person name="Afonso C.L."/>
            <person name="Miller P.J."/>
            <person name="Scott M.A."/>
            <person name="Spackman E."/>
            <person name="Goraichik I."/>
            <person name="Dimitrov K.M."/>
            <person name="Suarez D.L."/>
            <person name="Swayne D.E."/>
        </authorList>
    </citation>
    <scope>NUCLEOTIDE SEQUENCE [LARGE SCALE GENOMIC DNA]</scope>
    <source>
        <strain evidence="7 8">DSM 12555</strain>
    </source>
</reference>
<dbReference type="Proteomes" id="UP000192468">
    <property type="component" value="Unassembled WGS sequence"/>
</dbReference>
<feature type="compositionally biased region" description="Low complexity" evidence="6">
    <location>
        <begin position="846"/>
        <end position="864"/>
    </location>
</feature>
<keyword evidence="3 5" id="KW-1133">Transmembrane helix</keyword>
<evidence type="ECO:0000256" key="6">
    <source>
        <dbReference type="SAM" id="MobiDB-lite"/>
    </source>
</evidence>
<evidence type="ECO:0000256" key="1">
    <source>
        <dbReference type="ARBA" id="ARBA00022475"/>
    </source>
</evidence>
<feature type="transmembrane region" description="Helical" evidence="5">
    <location>
        <begin position="282"/>
        <end position="303"/>
    </location>
</feature>
<keyword evidence="4 5" id="KW-0472">Membrane</keyword>
<sequence>MKKKIALITSILAIIILIAFADNIVSFIINLEWYKEVGYLSIYFIKIVAVLKLMVPIFLICFFIIWFYYKSIRKSIIRFRKIMEVNLRRDKVEKRIFAIVDLLISFGISYSVSSTYWYRILQFENSSSFNTKDPIFNIDVSFYIFKLPLIESIYGIIMSILVLLVIITIVIYFLLYANQGFFVGGKINKNSSFFNLNNIKSGIRSFAGKQLAILFAMIFLLLSFGYFIKGWDLVYSERGVAYGASYTDVHVSLLFFRILAVVCIISSIIIFVSVLKSKVKPVILSVLVIFVLIFCEGVASIVVQNVIVKSNEKSLESPYIKYNIEATRKAYNIDSVDSKQYADNDSLNQDDISKNMNTVNNIKINSYKQSLEFYNQTQVLRYYYNFNDVDVDRYNIDGKLTEVFISPREIEQKSLTGNASTWQNKHLSYTHGYGLVMSKVNSVTSEGQPDFVMNDIPVNNKSGIKLDNPRIYFGENTDDYVIANNKSGEFDYPESGEDKTYNYTGKAGIKASLINRALFAINKRDLNFLVSNSITSDSKILINRDIEDRVKKIAPFLDYDSDPYAVVDNGKLYWIIDAYTTSDRYPFSEPQDNINYIRNSVKVVVDAFDGDVKFYQVDKNDPIANSYNKIFKGIFKDVSTAPMGIRQHFRYPEDLFNDQCKIMEKYHVTDPEIFYNSEDLWAIAQNQKQIEGDKSTNASSYVIMNLPNEKKEETILMEYFNVKGKDNMVSILGARMDGANYGKLVLYKLPTNKTVYSPYLFKQKISQDPDISKEMSLWNTQGSQVQFGDTSIVPIDGSLLYVEPVYIRAQAQNSIPEVKKIILSTGNKMVMADNMEAALQQLFNNNTSDTANDNSTKNNTNTATPQIDNDKVKQASDMYDKALQAQKDGDWAKYGEYIKDLGDTLKQLQK</sequence>
<feature type="region of interest" description="Disordered" evidence="6">
    <location>
        <begin position="846"/>
        <end position="867"/>
    </location>
</feature>
<feature type="transmembrane region" description="Helical" evidence="5">
    <location>
        <begin position="96"/>
        <end position="118"/>
    </location>
</feature>
<comment type="subcellular location">
    <subcellularLocation>
        <location evidence="5">Cell membrane</location>
        <topology evidence="5">Multi-pass membrane protein</topology>
    </subcellularLocation>
</comment>
<dbReference type="NCBIfam" id="NF000825">
    <property type="entry name" value="PRK00068.1"/>
    <property type="match status" value="1"/>
</dbReference>
<feature type="transmembrane region" description="Helical" evidence="5">
    <location>
        <begin position="153"/>
        <end position="177"/>
    </location>
</feature>
<dbReference type="STRING" id="1121291.SAMN02745134_03195"/>
<comment type="similarity">
    <text evidence="5">Belongs to the UPF0182 family.</text>
</comment>
<dbReference type="AlphaFoldDB" id="A0A1W1XTZ7"/>
<gene>
    <name evidence="7" type="ORF">SAMN02745134_03195</name>
</gene>
<protein>
    <recommendedName>
        <fullName evidence="5">UPF0182 protein SAMN02745134_03195</fullName>
    </recommendedName>
</protein>
<evidence type="ECO:0000313" key="8">
    <source>
        <dbReference type="Proteomes" id="UP000192468"/>
    </source>
</evidence>
<evidence type="ECO:0000256" key="2">
    <source>
        <dbReference type="ARBA" id="ARBA00022692"/>
    </source>
</evidence>
<dbReference type="EMBL" id="FWXH01000017">
    <property type="protein sequence ID" value="SMC27460.1"/>
    <property type="molecule type" value="Genomic_DNA"/>
</dbReference>
<dbReference type="HAMAP" id="MF_01600">
    <property type="entry name" value="UPF0182"/>
    <property type="match status" value="1"/>
</dbReference>